<feature type="non-terminal residue" evidence="2">
    <location>
        <position position="518"/>
    </location>
</feature>
<feature type="domain" description="J" evidence="1">
    <location>
        <begin position="1"/>
        <end position="62"/>
    </location>
</feature>
<dbReference type="Pfam" id="PF13848">
    <property type="entry name" value="Thioredoxin_6"/>
    <property type="match status" value="1"/>
</dbReference>
<dbReference type="SMART" id="SM00271">
    <property type="entry name" value="DnaJ"/>
    <property type="match status" value="1"/>
</dbReference>
<protein>
    <recommendedName>
        <fullName evidence="1">J domain-containing protein</fullName>
    </recommendedName>
</protein>
<dbReference type="InterPro" id="IPR052842">
    <property type="entry name" value="ER_Co-chaperone"/>
</dbReference>
<organism evidence="2 3">
    <name type="scientific">Genlisea aurea</name>
    <dbReference type="NCBI Taxonomy" id="192259"/>
    <lineage>
        <taxon>Eukaryota</taxon>
        <taxon>Viridiplantae</taxon>
        <taxon>Streptophyta</taxon>
        <taxon>Embryophyta</taxon>
        <taxon>Tracheophyta</taxon>
        <taxon>Spermatophyta</taxon>
        <taxon>Magnoliopsida</taxon>
        <taxon>eudicotyledons</taxon>
        <taxon>Gunneridae</taxon>
        <taxon>Pentapetalae</taxon>
        <taxon>asterids</taxon>
        <taxon>lamiids</taxon>
        <taxon>Lamiales</taxon>
        <taxon>Lentibulariaceae</taxon>
        <taxon>Genlisea</taxon>
    </lineage>
</organism>
<name>S8CL51_9LAMI</name>
<gene>
    <name evidence="2" type="ORF">M569_09321</name>
</gene>
<dbReference type="Pfam" id="PF00226">
    <property type="entry name" value="DnaJ"/>
    <property type="match status" value="1"/>
</dbReference>
<keyword evidence="3" id="KW-1185">Reference proteome</keyword>
<dbReference type="PRINTS" id="PR00625">
    <property type="entry name" value="JDOMAIN"/>
</dbReference>
<comment type="caution">
    <text evidence="2">The sequence shown here is derived from an EMBL/GenBank/DDBJ whole genome shotgun (WGS) entry which is preliminary data.</text>
</comment>
<dbReference type="SUPFAM" id="SSF52833">
    <property type="entry name" value="Thioredoxin-like"/>
    <property type="match status" value="1"/>
</dbReference>
<dbReference type="Proteomes" id="UP000015453">
    <property type="component" value="Unassembled WGS sequence"/>
</dbReference>
<sequence>QVLGVERNASEREIQKAFHKLSLKYHPDKNKNKGAQKKFEEINNAYEILSDEQKRKNYDLFGDERGGPGFEYGNSGENGEYSYFTGGGPGQGGFSFKQGNRQNMGGQGGGSHSYSFSYSGPGSAKQSSFGFGLNDIFSNFFGGGSHFDGFSSFRKRTRHSAGIIPSVDSQFYKNEIVNKGITFLLLSYSPNSQGLQYYESAIEEATSALKGALRIGGINCDSEASLCRELGINPRRGPRIFVYSYASNEKGSLVEYDSNLDVKSLKRFCDDSLPKFSKRINLDGLSNFASDAGRLPKVLLLSSKKTTPVIWRALSGLYRYRFSFYDSRVHDVSDPSVKGLGVSSLPAIVGWLPNGERRVLKSAVVVKDLKSGIEELSGVLESFEKTCTKAKDRRTTDGSQQQQKGVVPLLSASNFNEICNEKVSVCFIGVFRSSKTREALEKVLRSVSQKSFSRSRSTASYAMVDGAKHKSCLEKLGVKSSSWDDDDGLVVLAYKGKRGGRYAAYEGEIGEEEIERFV</sequence>
<dbReference type="InterPro" id="IPR018253">
    <property type="entry name" value="DnaJ_domain_CS"/>
</dbReference>
<dbReference type="Gene3D" id="1.10.287.110">
    <property type="entry name" value="DnaJ domain"/>
    <property type="match status" value="1"/>
</dbReference>
<feature type="non-terminal residue" evidence="2">
    <location>
        <position position="1"/>
    </location>
</feature>
<dbReference type="CDD" id="cd06257">
    <property type="entry name" value="DnaJ"/>
    <property type="match status" value="1"/>
</dbReference>
<dbReference type="PROSITE" id="PS50076">
    <property type="entry name" value="DNAJ_2"/>
    <property type="match status" value="1"/>
</dbReference>
<dbReference type="PROSITE" id="PS00636">
    <property type="entry name" value="DNAJ_1"/>
    <property type="match status" value="1"/>
</dbReference>
<dbReference type="InterPro" id="IPR036249">
    <property type="entry name" value="Thioredoxin-like_sf"/>
</dbReference>
<dbReference type="InterPro" id="IPR001623">
    <property type="entry name" value="DnaJ_domain"/>
</dbReference>
<dbReference type="AlphaFoldDB" id="S8CL51"/>
<dbReference type="PANTHER" id="PTHR45184">
    <property type="entry name" value="DNAJ PROTEIN ERDJ3A"/>
    <property type="match status" value="1"/>
</dbReference>
<evidence type="ECO:0000313" key="3">
    <source>
        <dbReference type="Proteomes" id="UP000015453"/>
    </source>
</evidence>
<dbReference type="SUPFAM" id="SSF46565">
    <property type="entry name" value="Chaperone J-domain"/>
    <property type="match status" value="1"/>
</dbReference>
<evidence type="ECO:0000313" key="2">
    <source>
        <dbReference type="EMBL" id="EPS65456.1"/>
    </source>
</evidence>
<proteinExistence type="predicted"/>
<evidence type="ECO:0000259" key="1">
    <source>
        <dbReference type="PROSITE" id="PS50076"/>
    </source>
</evidence>
<dbReference type="Gene3D" id="3.40.30.10">
    <property type="entry name" value="Glutaredoxin"/>
    <property type="match status" value="1"/>
</dbReference>
<dbReference type="EMBL" id="AUSU01004215">
    <property type="protein sequence ID" value="EPS65456.1"/>
    <property type="molecule type" value="Genomic_DNA"/>
</dbReference>
<reference evidence="2 3" key="1">
    <citation type="journal article" date="2013" name="BMC Genomics">
        <title>The miniature genome of a carnivorous plant Genlisea aurea contains a low number of genes and short non-coding sequences.</title>
        <authorList>
            <person name="Leushkin E.V."/>
            <person name="Sutormin R.A."/>
            <person name="Nabieva E.R."/>
            <person name="Penin A.A."/>
            <person name="Kondrashov A.S."/>
            <person name="Logacheva M.D."/>
        </authorList>
    </citation>
    <scope>NUCLEOTIDE SEQUENCE [LARGE SCALE GENOMIC DNA]</scope>
</reference>
<dbReference type="InterPro" id="IPR036869">
    <property type="entry name" value="J_dom_sf"/>
</dbReference>
<dbReference type="OrthoDB" id="10250354at2759"/>
<dbReference type="PANTHER" id="PTHR45184:SF1">
    <property type="entry name" value="DNAJ PROTEIN ERDJ3A"/>
    <property type="match status" value="1"/>
</dbReference>
<accession>S8CL51</accession>